<dbReference type="FunFam" id="3.20.70.20:FF:000009">
    <property type="entry name" value="Ribonucleoside-diphosphate reductase"/>
    <property type="match status" value="1"/>
</dbReference>
<keyword evidence="12" id="KW-1185">Reference proteome</keyword>
<keyword evidence="3" id="KW-0067">ATP-binding</keyword>
<evidence type="ECO:0000256" key="8">
    <source>
        <dbReference type="RuleBase" id="RU003410"/>
    </source>
</evidence>
<evidence type="ECO:0000313" key="11">
    <source>
        <dbReference type="EMBL" id="OON81235.1"/>
    </source>
</evidence>
<reference evidence="11 12" key="1">
    <citation type="submission" date="2017-02" db="EMBL/GenBank/DDBJ databases">
        <title>Draft Genome Sequence of Streptomyces tsukubaensis F601, a Producer of the immunosuppressant tacrolimus FK506.</title>
        <authorList>
            <person name="Zong G."/>
            <person name="Zhong C."/>
            <person name="Fu J."/>
            <person name="Qin R."/>
            <person name="Cao G."/>
        </authorList>
    </citation>
    <scope>NUCLEOTIDE SEQUENCE [LARGE SCALE GENOMIC DNA]</scope>
    <source>
        <strain evidence="11 12">F601</strain>
    </source>
</reference>
<comment type="catalytic activity">
    <reaction evidence="7 8">
        <text>a 2'-deoxyribonucleoside 5'-diphosphate + [thioredoxin]-disulfide + H2O = a ribonucleoside 5'-diphosphate + [thioredoxin]-dithiol</text>
        <dbReference type="Rhea" id="RHEA:23252"/>
        <dbReference type="Rhea" id="RHEA-COMP:10698"/>
        <dbReference type="Rhea" id="RHEA-COMP:10700"/>
        <dbReference type="ChEBI" id="CHEBI:15377"/>
        <dbReference type="ChEBI" id="CHEBI:29950"/>
        <dbReference type="ChEBI" id="CHEBI:50058"/>
        <dbReference type="ChEBI" id="CHEBI:57930"/>
        <dbReference type="ChEBI" id="CHEBI:73316"/>
        <dbReference type="EC" id="1.17.4.1"/>
    </reaction>
</comment>
<dbReference type="Gene3D" id="3.20.70.20">
    <property type="match status" value="1"/>
</dbReference>
<feature type="compositionally biased region" description="Low complexity" evidence="9">
    <location>
        <begin position="753"/>
        <end position="777"/>
    </location>
</feature>
<dbReference type="AlphaFoldDB" id="A0A1V4AD97"/>
<dbReference type="Proteomes" id="UP000190539">
    <property type="component" value="Unassembled WGS sequence"/>
</dbReference>
<dbReference type="UniPathway" id="UPA00326"/>
<evidence type="ECO:0000256" key="4">
    <source>
        <dbReference type="ARBA" id="ARBA00023002"/>
    </source>
</evidence>
<dbReference type="GO" id="GO:0009263">
    <property type="term" value="P:deoxyribonucleotide biosynthetic process"/>
    <property type="evidence" value="ECO:0007669"/>
    <property type="project" value="UniProtKB-KW"/>
</dbReference>
<evidence type="ECO:0000256" key="9">
    <source>
        <dbReference type="SAM" id="MobiDB-lite"/>
    </source>
</evidence>
<evidence type="ECO:0000256" key="6">
    <source>
        <dbReference type="ARBA" id="ARBA00024942"/>
    </source>
</evidence>
<accession>A0A1V4AD97</accession>
<dbReference type="Pfam" id="PF02867">
    <property type="entry name" value="Ribonuc_red_lgC"/>
    <property type="match status" value="1"/>
</dbReference>
<comment type="similarity">
    <text evidence="1 8">Belongs to the ribonucleoside diphosphate reductase large chain family.</text>
</comment>
<feature type="domain" description="Ribonucleotide reductase large subunit" evidence="10">
    <location>
        <begin position="585"/>
        <end position="607"/>
    </location>
</feature>
<dbReference type="PROSITE" id="PS00089">
    <property type="entry name" value="RIBORED_LARGE"/>
    <property type="match status" value="1"/>
</dbReference>
<dbReference type="GO" id="GO:0005524">
    <property type="term" value="F:ATP binding"/>
    <property type="evidence" value="ECO:0007669"/>
    <property type="project" value="UniProtKB-KW"/>
</dbReference>
<dbReference type="STRING" id="83656.B1H18_07685"/>
<dbReference type="Pfam" id="PF00317">
    <property type="entry name" value="Ribonuc_red_lgN"/>
    <property type="match status" value="1"/>
</dbReference>
<dbReference type="InterPro" id="IPR013346">
    <property type="entry name" value="NrdE_NrdA_C"/>
</dbReference>
<dbReference type="NCBIfam" id="TIGR02506">
    <property type="entry name" value="NrdE_NrdA"/>
    <property type="match status" value="1"/>
</dbReference>
<dbReference type="InterPro" id="IPR000788">
    <property type="entry name" value="RNR_lg_C"/>
</dbReference>
<dbReference type="PANTHER" id="PTHR11573:SF6">
    <property type="entry name" value="RIBONUCLEOSIDE-DIPHOSPHATE REDUCTASE LARGE SUBUNIT"/>
    <property type="match status" value="1"/>
</dbReference>
<keyword evidence="5 8" id="KW-0215">Deoxyribonucleotide synthesis</keyword>
<dbReference type="EMBL" id="MVFC01000004">
    <property type="protein sequence ID" value="OON81235.1"/>
    <property type="molecule type" value="Genomic_DNA"/>
</dbReference>
<dbReference type="InterPro" id="IPR013509">
    <property type="entry name" value="RNR_lsu_N"/>
</dbReference>
<keyword evidence="2" id="KW-0547">Nucleotide-binding</keyword>
<gene>
    <name evidence="11" type="ORF">B1H18_07685</name>
</gene>
<name>A0A1V4AD97_9ACTN</name>
<proteinExistence type="inferred from homology"/>
<dbReference type="InterPro" id="IPR008926">
    <property type="entry name" value="RNR_R1-su_N"/>
</dbReference>
<dbReference type="SUPFAM" id="SSF48168">
    <property type="entry name" value="R1 subunit of ribonucleotide reductase, N-terminal domain"/>
    <property type="match status" value="1"/>
</dbReference>
<evidence type="ECO:0000256" key="1">
    <source>
        <dbReference type="ARBA" id="ARBA00010406"/>
    </source>
</evidence>
<organism evidence="11 12">
    <name type="scientific">Streptomyces tsukubensis</name>
    <dbReference type="NCBI Taxonomy" id="83656"/>
    <lineage>
        <taxon>Bacteria</taxon>
        <taxon>Bacillati</taxon>
        <taxon>Actinomycetota</taxon>
        <taxon>Actinomycetes</taxon>
        <taxon>Kitasatosporales</taxon>
        <taxon>Streptomycetaceae</taxon>
        <taxon>Streptomyces</taxon>
    </lineage>
</organism>
<dbReference type="GO" id="GO:0005971">
    <property type="term" value="C:ribonucleoside-diphosphate reductase complex"/>
    <property type="evidence" value="ECO:0007669"/>
    <property type="project" value="TreeGrafter"/>
</dbReference>
<keyword evidence="4 8" id="KW-0560">Oxidoreductase</keyword>
<evidence type="ECO:0000256" key="3">
    <source>
        <dbReference type="ARBA" id="ARBA00022840"/>
    </source>
</evidence>
<evidence type="ECO:0000259" key="10">
    <source>
        <dbReference type="PROSITE" id="PS00089"/>
    </source>
</evidence>
<dbReference type="CDD" id="cd01679">
    <property type="entry name" value="RNR_I"/>
    <property type="match status" value="1"/>
</dbReference>
<evidence type="ECO:0000256" key="2">
    <source>
        <dbReference type="ARBA" id="ARBA00022741"/>
    </source>
</evidence>
<dbReference type="GO" id="GO:0004748">
    <property type="term" value="F:ribonucleoside-diphosphate reductase activity, thioredoxin disulfide as acceptor"/>
    <property type="evidence" value="ECO:0007669"/>
    <property type="project" value="UniProtKB-EC"/>
</dbReference>
<dbReference type="PANTHER" id="PTHR11573">
    <property type="entry name" value="RIBONUCLEOSIDE-DIPHOSPHATE REDUCTASE LARGE CHAIN"/>
    <property type="match status" value="1"/>
</dbReference>
<sequence length="794" mass="86801">MTIAPADPVSAFQTESDLPGTALLRTLTELTVDLPDTDPGRVAAAALRGRGAASDEAELRGLATEAAAGLISEDPAYSRLAARLLTISIAEEAAAQGVRSFSESVATGHREGLIADRTAAFVSLHAARLDALIDTGADDRFGYFGLRTLYSRYLLRHPITRGVVETPQHFMLRVAAGLAADESVDAVDEVASLYGLMSRLDYLPSSPTLFNSGTRHPQMSSCYLLESPLDELDSIYDRYREVARLSKHAGGIGLSYSRIRSRGSLIRGTNGHSNGIVPFLKTLDASVAAVNQGGRRKGAAAVYLETWHSDIEEFLELRDNTGEDARRTHNLNLAHWIPDEFMRRVAADQEWSLFSPSDVPDLVDLWGDEFDASYRAAEAAGLAKRTIPARELYGRMMRALAQTGNGWMTFKDASNRTANQTAEPGHTVHSSNLCTEILEVTNDGETAVCNLGSVNLGAFVDGHTMDWARLDETVHTAVTFLDRVVDINFYPTEQAGRSNAKWRPVGLGVMGLQDVFFKLGLPFDSAEAKALSTRIAERIMLAAYEASADLAEKNGPLPAWEKTRTARGVLHPDHYDVELTWPERWSALRARIASVGMRNSLLLAIAPTATIASIAGVYECVEPQVSNLFKRETLSGEFLQVNTYLVRELKRLGVWDARTREALRESSGSVAGFHWIPQEVRDLYRTAWEIPQRGLIDMAARRTAFLDQSQSLNLFMETPTIGKLSSMYAYAWQQGLKTTYYLRSRPATRIARAAGSAEAATAPSPATVPTQQPAPDADAIACSLENPESCEACQ</sequence>
<evidence type="ECO:0000313" key="12">
    <source>
        <dbReference type="Proteomes" id="UP000190539"/>
    </source>
</evidence>
<dbReference type="PRINTS" id="PR01183">
    <property type="entry name" value="RIBORDTASEM1"/>
</dbReference>
<dbReference type="RefSeq" id="WP_077966076.1">
    <property type="nucleotide sequence ID" value="NZ_CP045178.1"/>
</dbReference>
<evidence type="ECO:0000256" key="7">
    <source>
        <dbReference type="ARBA" id="ARBA00047754"/>
    </source>
</evidence>
<comment type="caution">
    <text evidence="11">The sequence shown here is derived from an EMBL/GenBank/DDBJ whole genome shotgun (WGS) entry which is preliminary data.</text>
</comment>
<feature type="region of interest" description="Disordered" evidence="9">
    <location>
        <begin position="753"/>
        <end position="778"/>
    </location>
</feature>
<dbReference type="EC" id="1.17.4.1" evidence="8"/>
<dbReference type="InterPro" id="IPR039718">
    <property type="entry name" value="Rrm1"/>
</dbReference>
<protein>
    <recommendedName>
        <fullName evidence="8">Ribonucleoside-diphosphate reductase</fullName>
        <ecNumber evidence="8">1.17.4.1</ecNumber>
    </recommendedName>
</protein>
<evidence type="ECO:0000256" key="5">
    <source>
        <dbReference type="ARBA" id="ARBA00023116"/>
    </source>
</evidence>
<dbReference type="OrthoDB" id="9762933at2"/>
<comment type="function">
    <text evidence="6 8">Provides the precursors necessary for DNA synthesis. Catalyzes the biosynthesis of deoxyribonucleotides from the corresponding ribonucleotides.</text>
</comment>
<dbReference type="SUPFAM" id="SSF51998">
    <property type="entry name" value="PFL-like glycyl radical enzymes"/>
    <property type="match status" value="1"/>
</dbReference>